<accession>W6ZWS7</accession>
<keyword evidence="3" id="KW-1185">Reference proteome</keyword>
<feature type="non-terminal residue" evidence="2">
    <location>
        <position position="1"/>
    </location>
</feature>
<feature type="compositionally biased region" description="Basic and acidic residues" evidence="1">
    <location>
        <begin position="356"/>
        <end position="365"/>
    </location>
</feature>
<feature type="compositionally biased region" description="Basic and acidic residues" evidence="1">
    <location>
        <begin position="334"/>
        <end position="345"/>
    </location>
</feature>
<name>W6ZWS7_9APIC</name>
<evidence type="ECO:0000313" key="2">
    <source>
        <dbReference type="EMBL" id="EUD61699.1"/>
    </source>
</evidence>
<proteinExistence type="predicted"/>
<feature type="compositionally biased region" description="Basic and acidic residues" evidence="1">
    <location>
        <begin position="393"/>
        <end position="411"/>
    </location>
</feature>
<feature type="compositionally biased region" description="Basic and acidic residues" evidence="1">
    <location>
        <begin position="570"/>
        <end position="594"/>
    </location>
</feature>
<dbReference type="OrthoDB" id="387532at2759"/>
<evidence type="ECO:0000256" key="1">
    <source>
        <dbReference type="SAM" id="MobiDB-lite"/>
    </source>
</evidence>
<dbReference type="GeneID" id="20041135"/>
<gene>
    <name evidence="2" type="ORF">C922_05861</name>
</gene>
<feature type="region of interest" description="Disordered" evidence="1">
    <location>
        <begin position="320"/>
        <end position="373"/>
    </location>
</feature>
<sequence length="594" mass="68404">EGDTLNKDDIKEIFSGEQKIDAPKKAVLTEDSELLKELGSLKKEEADRFQILKKKTTINEINAQEPNDIGQEIDALNTSTINLESDSFQLYEPIRRDGEAAKTEVLGKVNSAQGVGLSRASGLYELHESLERKGHVKSEELGSGKYAKINDETEEDKPTERKNLPRKDVVTVENILLKTDEFIKKDEKENAKGGTLPEVKSADQIHIVENDEYLKKSDYMKTDEAVFEWEELQKIRSAAKEDAMKTTKPSEKRHYLKGAKAISKGKLSPRNRCLSSVGIRNRKESWKKGDSLSAIDRINEEEFPEKDDSFSSRNIITKNTGCNKVNTTRPTDVISKRKPMEKDDSLSSIHSYTKKRGLEKGDSSSKVDATIEEGTWRKYDSSGAEYYRSSDYSTHRGDVRSRRKSETEDFCSTRDDAYRKYDASQKDSSVKEDHIETEGKFQSKLKSVRKIPLSFQKYGEENADFLDDIRESTKTKKEDNSKKYIYITNEKNMHRKLKVAKDTYTMREKSEQQVHDYTYDTTEDRCCEKDLSRAEIYRTRDNEMHRIMQSVKRTNMSKRRKSEAETDSMDDVRSRSTLSREEYPLRDLHIGSRS</sequence>
<feature type="region of interest" description="Disordered" evidence="1">
    <location>
        <begin position="387"/>
        <end position="411"/>
    </location>
</feature>
<dbReference type="RefSeq" id="XP_008819654.1">
    <property type="nucleotide sequence ID" value="XM_008821432.1"/>
</dbReference>
<feature type="region of interest" description="Disordered" evidence="1">
    <location>
        <begin position="547"/>
        <end position="594"/>
    </location>
</feature>
<dbReference type="EMBL" id="KI965732">
    <property type="protein sequence ID" value="EUD61699.1"/>
    <property type="molecule type" value="Genomic_DNA"/>
</dbReference>
<protein>
    <submittedName>
        <fullName evidence="2">Uncharacterized protein</fullName>
    </submittedName>
</protein>
<evidence type="ECO:0000313" key="3">
    <source>
        <dbReference type="Proteomes" id="UP000030640"/>
    </source>
</evidence>
<feature type="compositionally biased region" description="Polar residues" evidence="1">
    <location>
        <begin position="320"/>
        <end position="330"/>
    </location>
</feature>
<reference evidence="2 3" key="1">
    <citation type="submission" date="2013-02" db="EMBL/GenBank/DDBJ databases">
        <title>The Genome Sequence of Plasmodium inui San Antonio 1.</title>
        <authorList>
            <consortium name="The Broad Institute Genome Sequencing Platform"/>
            <consortium name="The Broad Institute Genome Sequencing Center for Infectious Disease"/>
            <person name="Neafsey D."/>
            <person name="Cheeseman I."/>
            <person name="Volkman S."/>
            <person name="Adams J."/>
            <person name="Walker B."/>
            <person name="Young S.K."/>
            <person name="Zeng Q."/>
            <person name="Gargeya S."/>
            <person name="Fitzgerald M."/>
            <person name="Haas B."/>
            <person name="Abouelleil A."/>
            <person name="Alvarado L."/>
            <person name="Arachchi H.M."/>
            <person name="Berlin A.M."/>
            <person name="Chapman S.B."/>
            <person name="Dewar J."/>
            <person name="Goldberg J."/>
            <person name="Griggs A."/>
            <person name="Gujja S."/>
            <person name="Hansen M."/>
            <person name="Howarth C."/>
            <person name="Imamovic A."/>
            <person name="Larimer J."/>
            <person name="McCowan C."/>
            <person name="Murphy C."/>
            <person name="Neiman D."/>
            <person name="Pearson M."/>
            <person name="Priest M."/>
            <person name="Roberts A."/>
            <person name="Saif S."/>
            <person name="Shea T."/>
            <person name="Sisk P."/>
            <person name="Sykes S."/>
            <person name="Wortman J."/>
            <person name="Nusbaum C."/>
            <person name="Birren B."/>
        </authorList>
    </citation>
    <scope>NUCLEOTIDE SEQUENCE [LARGE SCALE GENOMIC DNA]</scope>
    <source>
        <strain evidence="2 3">San Antonio 1</strain>
    </source>
</reference>
<organism evidence="2 3">
    <name type="scientific">Plasmodium inui San Antonio 1</name>
    <dbReference type="NCBI Taxonomy" id="1237626"/>
    <lineage>
        <taxon>Eukaryota</taxon>
        <taxon>Sar</taxon>
        <taxon>Alveolata</taxon>
        <taxon>Apicomplexa</taxon>
        <taxon>Aconoidasida</taxon>
        <taxon>Haemosporida</taxon>
        <taxon>Plasmodiidae</taxon>
        <taxon>Plasmodium</taxon>
        <taxon>Plasmodium (Plasmodium)</taxon>
    </lineage>
</organism>
<dbReference type="AlphaFoldDB" id="W6ZWS7"/>
<dbReference type="VEuPathDB" id="PlasmoDB:C922_05861"/>
<dbReference type="Proteomes" id="UP000030640">
    <property type="component" value="Unassembled WGS sequence"/>
</dbReference>
<feature type="region of interest" description="Disordered" evidence="1">
    <location>
        <begin position="133"/>
        <end position="165"/>
    </location>
</feature>